<dbReference type="Proteomes" id="UP000095280">
    <property type="component" value="Unplaced"/>
</dbReference>
<keyword evidence="1" id="KW-1185">Reference proteome</keyword>
<reference evidence="2" key="1">
    <citation type="submission" date="2016-11" db="UniProtKB">
        <authorList>
            <consortium name="WormBaseParasite"/>
        </authorList>
    </citation>
    <scope>IDENTIFICATION</scope>
</reference>
<evidence type="ECO:0000313" key="1">
    <source>
        <dbReference type="Proteomes" id="UP000095280"/>
    </source>
</evidence>
<accession>A0A1I8FDH7</accession>
<evidence type="ECO:0000313" key="2">
    <source>
        <dbReference type="WBParaSite" id="maker-unitig_29631-snap-gene-0.2-mRNA-1"/>
    </source>
</evidence>
<name>A0A1I8FDH7_9PLAT</name>
<dbReference type="AlphaFoldDB" id="A0A1I8FDH7"/>
<dbReference type="WBParaSite" id="maker-unitig_29631-snap-gene-0.2-mRNA-1">
    <property type="protein sequence ID" value="maker-unitig_29631-snap-gene-0.2-mRNA-1"/>
    <property type="gene ID" value="maker-unitig_29631-snap-gene-0.2"/>
</dbReference>
<organism evidence="1 2">
    <name type="scientific">Macrostomum lignano</name>
    <dbReference type="NCBI Taxonomy" id="282301"/>
    <lineage>
        <taxon>Eukaryota</taxon>
        <taxon>Metazoa</taxon>
        <taxon>Spiralia</taxon>
        <taxon>Lophotrochozoa</taxon>
        <taxon>Platyhelminthes</taxon>
        <taxon>Rhabditophora</taxon>
        <taxon>Macrostomorpha</taxon>
        <taxon>Macrostomida</taxon>
        <taxon>Macrostomidae</taxon>
        <taxon>Macrostomum</taxon>
    </lineage>
</organism>
<proteinExistence type="predicted"/>
<protein>
    <submittedName>
        <fullName evidence="2">Uncharacterized protein</fullName>
    </submittedName>
</protein>
<sequence>MAAEQDLLKSSARALQDKGPGIAQDLFSFLKRPECTAVEFWNLRLIKSPKDLPSHSIAPGDIVANFPFPTGTATDWFWYFTKVLARAVCVAMETDQASSAASSGDGQLEVGYKYSVVKLGSDVTFKRLKKKAALTCRPAAWRERVAGTNTRSAATFWRRVNGSSSGSSRGVSYFNPHLTNPSAPLLNWACVEAI</sequence>